<feature type="domain" description="EH" evidence="3">
    <location>
        <begin position="135"/>
        <end position="225"/>
    </location>
</feature>
<dbReference type="SUPFAM" id="SSF46934">
    <property type="entry name" value="UBA-like"/>
    <property type="match status" value="1"/>
</dbReference>
<feature type="domain" description="EH" evidence="3">
    <location>
        <begin position="280"/>
        <end position="369"/>
    </location>
</feature>
<feature type="compositionally biased region" description="Low complexity" evidence="1">
    <location>
        <begin position="612"/>
        <end position="628"/>
    </location>
</feature>
<feature type="domain" description="EH" evidence="3">
    <location>
        <begin position="14"/>
        <end position="98"/>
    </location>
</feature>
<organism evidence="5 6">
    <name type="scientific">Lichtheimia ornata</name>
    <dbReference type="NCBI Taxonomy" id="688661"/>
    <lineage>
        <taxon>Eukaryota</taxon>
        <taxon>Fungi</taxon>
        <taxon>Fungi incertae sedis</taxon>
        <taxon>Mucoromycota</taxon>
        <taxon>Mucoromycotina</taxon>
        <taxon>Mucoromycetes</taxon>
        <taxon>Mucorales</taxon>
        <taxon>Lichtheimiaceae</taxon>
        <taxon>Lichtheimia</taxon>
    </lineage>
</organism>
<dbReference type="PROSITE" id="PS50031">
    <property type="entry name" value="EH"/>
    <property type="match status" value="3"/>
</dbReference>
<dbReference type="Gene3D" id="1.10.238.10">
    <property type="entry name" value="EF-hand"/>
    <property type="match status" value="3"/>
</dbReference>
<dbReference type="InterPro" id="IPR000261">
    <property type="entry name" value="EH_dom"/>
</dbReference>
<dbReference type="Gene3D" id="1.10.8.10">
    <property type="entry name" value="DNA helicase RuvA subunit, C-terminal domain"/>
    <property type="match status" value="1"/>
</dbReference>
<comment type="caution">
    <text evidence="5">The sequence shown here is derived from an EMBL/GenBank/DDBJ whole genome shotgun (WGS) entry which is preliminary data.</text>
</comment>
<dbReference type="Pfam" id="PF12763">
    <property type="entry name" value="EH"/>
    <property type="match status" value="3"/>
</dbReference>
<gene>
    <name evidence="5" type="ORF">O0I10_001282</name>
</gene>
<dbReference type="GO" id="GO:0005509">
    <property type="term" value="F:calcium ion binding"/>
    <property type="evidence" value="ECO:0007669"/>
    <property type="project" value="InterPro"/>
</dbReference>
<evidence type="ECO:0000259" key="3">
    <source>
        <dbReference type="PROSITE" id="PS50031"/>
    </source>
</evidence>
<feature type="domain" description="EF-hand" evidence="4">
    <location>
        <begin position="47"/>
        <end position="82"/>
    </location>
</feature>
<dbReference type="InterPro" id="IPR002048">
    <property type="entry name" value="EF_hand_dom"/>
</dbReference>
<evidence type="ECO:0000259" key="2">
    <source>
        <dbReference type="PROSITE" id="PS50030"/>
    </source>
</evidence>
<dbReference type="SMART" id="SM00054">
    <property type="entry name" value="EFh"/>
    <property type="match status" value="5"/>
</dbReference>
<dbReference type="CDD" id="cd00052">
    <property type="entry name" value="EH"/>
    <property type="match status" value="3"/>
</dbReference>
<dbReference type="EMBL" id="JARTCD010000003">
    <property type="protein sequence ID" value="KAJ8663105.1"/>
    <property type="molecule type" value="Genomic_DNA"/>
</dbReference>
<evidence type="ECO:0000259" key="4">
    <source>
        <dbReference type="PROSITE" id="PS50222"/>
    </source>
</evidence>
<dbReference type="SMART" id="SM00165">
    <property type="entry name" value="UBA"/>
    <property type="match status" value="1"/>
</dbReference>
<feature type="compositionally biased region" description="Polar residues" evidence="1">
    <location>
        <begin position="660"/>
        <end position="676"/>
    </location>
</feature>
<feature type="region of interest" description="Disordered" evidence="1">
    <location>
        <begin position="218"/>
        <end position="250"/>
    </location>
</feature>
<feature type="region of interest" description="Disordered" evidence="1">
    <location>
        <begin position="570"/>
        <end position="790"/>
    </location>
</feature>
<dbReference type="Proteomes" id="UP001234581">
    <property type="component" value="Unassembled WGS sequence"/>
</dbReference>
<feature type="compositionally biased region" description="Low complexity" evidence="1">
    <location>
        <begin position="876"/>
        <end position="889"/>
    </location>
</feature>
<dbReference type="InterPro" id="IPR011992">
    <property type="entry name" value="EF-hand-dom_pair"/>
</dbReference>
<protein>
    <submittedName>
        <fullName evidence="5">Uncharacterized protein</fullName>
    </submittedName>
</protein>
<feature type="domain" description="EF-hand" evidence="4">
    <location>
        <begin position="313"/>
        <end position="348"/>
    </location>
</feature>
<dbReference type="GeneID" id="83208700"/>
<dbReference type="PROSITE" id="PS50222">
    <property type="entry name" value="EF_HAND_2"/>
    <property type="match status" value="2"/>
</dbReference>
<dbReference type="AlphaFoldDB" id="A0AAD8DHU6"/>
<dbReference type="PANTHER" id="PTHR11216">
    <property type="entry name" value="EH DOMAIN"/>
    <property type="match status" value="1"/>
</dbReference>
<dbReference type="InterPro" id="IPR015940">
    <property type="entry name" value="UBA"/>
</dbReference>
<dbReference type="PROSITE" id="PS50030">
    <property type="entry name" value="UBA"/>
    <property type="match status" value="1"/>
</dbReference>
<name>A0AAD8DHU6_9FUNG</name>
<reference evidence="5 6" key="1">
    <citation type="submission" date="2023-03" db="EMBL/GenBank/DDBJ databases">
        <title>Genome sequence of Lichtheimia ornata CBS 291.66.</title>
        <authorList>
            <person name="Mohabir J.T."/>
            <person name="Shea T.P."/>
            <person name="Kurbessoian T."/>
            <person name="Berby B."/>
            <person name="Fontaine J."/>
            <person name="Livny J."/>
            <person name="Gnirke A."/>
            <person name="Stajich J.E."/>
            <person name="Cuomo C.A."/>
        </authorList>
    </citation>
    <scope>NUCLEOTIDE SEQUENCE [LARGE SCALE GENOMIC DNA]</scope>
    <source>
        <strain evidence="5">CBS 291.66</strain>
    </source>
</reference>
<dbReference type="GO" id="GO:0016197">
    <property type="term" value="P:endosomal transport"/>
    <property type="evidence" value="ECO:0007669"/>
    <property type="project" value="TreeGrafter"/>
</dbReference>
<feature type="compositionally biased region" description="Low complexity" evidence="1">
    <location>
        <begin position="228"/>
        <end position="246"/>
    </location>
</feature>
<dbReference type="SMART" id="SM00027">
    <property type="entry name" value="EH"/>
    <property type="match status" value="3"/>
</dbReference>
<evidence type="ECO:0000313" key="6">
    <source>
        <dbReference type="Proteomes" id="UP001234581"/>
    </source>
</evidence>
<evidence type="ECO:0000256" key="1">
    <source>
        <dbReference type="SAM" id="MobiDB-lite"/>
    </source>
</evidence>
<dbReference type="GO" id="GO:0005737">
    <property type="term" value="C:cytoplasm"/>
    <property type="evidence" value="ECO:0007669"/>
    <property type="project" value="TreeGrafter"/>
</dbReference>
<accession>A0AAD8DHU6</accession>
<feature type="domain" description="UBA" evidence="2">
    <location>
        <begin position="928"/>
        <end position="968"/>
    </location>
</feature>
<dbReference type="InterPro" id="IPR009060">
    <property type="entry name" value="UBA-like_sf"/>
</dbReference>
<feature type="compositionally biased region" description="Low complexity" evidence="1">
    <location>
        <begin position="725"/>
        <end position="739"/>
    </location>
</feature>
<proteinExistence type="predicted"/>
<dbReference type="SUPFAM" id="SSF47473">
    <property type="entry name" value="EF-hand"/>
    <property type="match status" value="3"/>
</dbReference>
<dbReference type="RefSeq" id="XP_058348017.1">
    <property type="nucleotide sequence ID" value="XM_058481379.1"/>
</dbReference>
<feature type="region of interest" description="Disordered" evidence="1">
    <location>
        <begin position="845"/>
        <end position="898"/>
    </location>
</feature>
<feature type="compositionally biased region" description="Low complexity" evidence="1">
    <location>
        <begin position="691"/>
        <end position="708"/>
    </location>
</feature>
<dbReference type="Pfam" id="PF00627">
    <property type="entry name" value="UBA"/>
    <property type="match status" value="1"/>
</dbReference>
<feature type="compositionally biased region" description="Basic and acidic residues" evidence="1">
    <location>
        <begin position="638"/>
        <end position="650"/>
    </location>
</feature>
<feature type="compositionally biased region" description="Basic and acidic residues" evidence="1">
    <location>
        <begin position="575"/>
        <end position="611"/>
    </location>
</feature>
<sequence>MSTSSWESYLTPQEQQFFNKCFRAASRSQSGLVTGPEAVRFFATSGVPNQILSDIWETADRDNQGYLTPETFSIALKLIACTQHGKDPQNPVLSTSVPLPQFEGLDSEAPAAASPHVGAAAAAAHGPAMTITPEEREKYYSIFRVHQPAGGFLDGESAKNIFMKSKLPNEALGQIWNLADVRQTGNLNQAEFAIAMHYIAKLMDGTISTLPSQLPPSVYATAAGDNNPVQPIQQPQPQQPQQQVPQRSQTIDSLGSLAFSSSAGVDQQPNQQQWNITPQEKIQFDAFFDKIDTKRTGFVQGTDAVEFFTNSRLPEADLAQIWDLADSSQQGRLSRDQFAVAMHLIHKRLRGEPLPTTLPNALALPQGASPAMAPAVAAHQSPAMVHHQPAVQSPLATNTSPFENQDLLGDFGDNEQLTQDTNQVNQLQNQMAALKTSTGQVQHQKMDAQQTLEQLAKQKKELQAQLAQVQLAHETEVKELQELQQQVENERPGWMQAQQEHDAAQQQLIATQNEIAQLQQTLETSRTESEQLRKRVHEIQDETAQLTTQLNNLRSQLKQQDMMLDINRRQVTASEQDRDQAKRDLEDFKEERQLSDDMVEAAKPKPKESEAQKSPQAAAASSPATTSSNLFDLFTAKPTDKDEGGKKEGSSNDFDAIFGNIQSSKPTSPATQSSPFSPFDPVGWATPPEPTTTSSPPNTTTNTTRAARPAPPPPPPQSRHHRNTSDASHTTASTTTSITKKPRAPPPPPPTAAQKSTEKADNEFDSAFMPSTTTATTTSPPPVDDFDAAFSGQMSNAQVVQAGGNDFDGFDDAFASFDKEAKPSETKKTNTSDLNWASNFGGFDFAEGDTKGAGNNNNNKEDDWDSIFGGSNSKNTSAAAAATTTTATSGVTENKADNNEKNVFGFEDAFSSSGFAPAAPAKQELALSGDNSNLDELMKMGFERKQAKEALDRYDQDLVKASNFLLDQSSK</sequence>
<keyword evidence="6" id="KW-1185">Reference proteome</keyword>
<evidence type="ECO:0000313" key="5">
    <source>
        <dbReference type="EMBL" id="KAJ8663105.1"/>
    </source>
</evidence>
<dbReference type="GO" id="GO:0005886">
    <property type="term" value="C:plasma membrane"/>
    <property type="evidence" value="ECO:0007669"/>
    <property type="project" value="TreeGrafter"/>
</dbReference>
<dbReference type="GO" id="GO:0006897">
    <property type="term" value="P:endocytosis"/>
    <property type="evidence" value="ECO:0007669"/>
    <property type="project" value="TreeGrafter"/>
</dbReference>